<dbReference type="STRING" id="2711.A0A067DZM6"/>
<accession>A0A067DZM6</accession>
<dbReference type="Proteomes" id="UP000027120">
    <property type="component" value="Unassembled WGS sequence"/>
</dbReference>
<evidence type="ECO:0000256" key="1">
    <source>
        <dbReference type="ARBA" id="ARBA00012552"/>
    </source>
</evidence>
<dbReference type="EMBL" id="KK785334">
    <property type="protein sequence ID" value="KDO44066.1"/>
    <property type="molecule type" value="Genomic_DNA"/>
</dbReference>
<keyword evidence="3" id="KW-0472">Membrane</keyword>
<proteinExistence type="predicted"/>
<dbReference type="SMR" id="A0A067DZM6"/>
<keyword evidence="3" id="KW-1133">Transmembrane helix</keyword>
<dbReference type="GO" id="GO:0003724">
    <property type="term" value="F:RNA helicase activity"/>
    <property type="evidence" value="ECO:0007669"/>
    <property type="project" value="UniProtKB-EC"/>
</dbReference>
<dbReference type="Pfam" id="PF21010">
    <property type="entry name" value="HA2_C"/>
    <property type="match status" value="1"/>
</dbReference>
<sequence length="168" mass="19058">MLSKTIIASDKYKCLVEIIIIAAMLSIGNSIFYRLKDKQIHADNARMNFHLGDVGDHITLLRWCCENYIQVKSMKRARDIQDQLEGLLTRVEIEVNCNLNDLDAIKFSKLYAKDFFVYGNYSTRSLPHALYVLPHNTQLSLSPPLNPAAVGHSRSPPFKSKIYGCIIA</sequence>
<comment type="catalytic activity">
    <reaction evidence="2">
        <text>ATP + H2O = ADP + phosphate + H(+)</text>
        <dbReference type="Rhea" id="RHEA:13065"/>
        <dbReference type="ChEBI" id="CHEBI:15377"/>
        <dbReference type="ChEBI" id="CHEBI:15378"/>
        <dbReference type="ChEBI" id="CHEBI:30616"/>
        <dbReference type="ChEBI" id="CHEBI:43474"/>
        <dbReference type="ChEBI" id="CHEBI:456216"/>
        <dbReference type="EC" id="3.6.4.13"/>
    </reaction>
</comment>
<dbReference type="Gene3D" id="1.20.120.1080">
    <property type="match status" value="1"/>
</dbReference>
<keyword evidence="3" id="KW-0812">Transmembrane</keyword>
<dbReference type="EC" id="3.6.4.13" evidence="1"/>
<evidence type="ECO:0000313" key="5">
    <source>
        <dbReference type="Proteomes" id="UP000027120"/>
    </source>
</evidence>
<evidence type="ECO:0000256" key="2">
    <source>
        <dbReference type="ARBA" id="ARBA00047984"/>
    </source>
</evidence>
<protein>
    <recommendedName>
        <fullName evidence="1">RNA helicase</fullName>
        <ecNumber evidence="1">3.6.4.13</ecNumber>
    </recommendedName>
</protein>
<feature type="transmembrane region" description="Helical" evidence="3">
    <location>
        <begin position="12"/>
        <end position="33"/>
    </location>
</feature>
<organism evidence="4 5">
    <name type="scientific">Citrus sinensis</name>
    <name type="common">Sweet orange</name>
    <name type="synonym">Citrus aurantium var. sinensis</name>
    <dbReference type="NCBI Taxonomy" id="2711"/>
    <lineage>
        <taxon>Eukaryota</taxon>
        <taxon>Viridiplantae</taxon>
        <taxon>Streptophyta</taxon>
        <taxon>Embryophyta</taxon>
        <taxon>Tracheophyta</taxon>
        <taxon>Spermatophyta</taxon>
        <taxon>Magnoliopsida</taxon>
        <taxon>eudicotyledons</taxon>
        <taxon>Gunneridae</taxon>
        <taxon>Pentapetalae</taxon>
        <taxon>rosids</taxon>
        <taxon>malvids</taxon>
        <taxon>Sapindales</taxon>
        <taxon>Rutaceae</taxon>
        <taxon>Aurantioideae</taxon>
        <taxon>Citrus</taxon>
    </lineage>
</organism>
<evidence type="ECO:0000256" key="3">
    <source>
        <dbReference type="SAM" id="Phobius"/>
    </source>
</evidence>
<name>A0A067DZM6_CITSI</name>
<keyword evidence="5" id="KW-1185">Reference proteome</keyword>
<reference evidence="4 5" key="1">
    <citation type="submission" date="2014-04" db="EMBL/GenBank/DDBJ databases">
        <authorList>
            <consortium name="International Citrus Genome Consortium"/>
            <person name="Gmitter F."/>
            <person name="Chen C."/>
            <person name="Farmerie W."/>
            <person name="Harkins T."/>
            <person name="Desany B."/>
            <person name="Mohiuddin M."/>
            <person name="Kodira C."/>
            <person name="Borodovsky M."/>
            <person name="Lomsadze A."/>
            <person name="Burns P."/>
            <person name="Jenkins J."/>
            <person name="Prochnik S."/>
            <person name="Shu S."/>
            <person name="Chapman J."/>
            <person name="Pitluck S."/>
            <person name="Schmutz J."/>
            <person name="Rokhsar D."/>
        </authorList>
    </citation>
    <scope>NUCLEOTIDE SEQUENCE</scope>
</reference>
<dbReference type="PANTHER" id="PTHR18934">
    <property type="entry name" value="ATP-DEPENDENT RNA HELICASE"/>
    <property type="match status" value="1"/>
</dbReference>
<dbReference type="PANTHER" id="PTHR18934:SF83">
    <property type="entry name" value="PRE-MRNA-SPLICING FACTOR ATP-DEPENDENT RNA HELICASE DHX16"/>
    <property type="match status" value="1"/>
</dbReference>
<dbReference type="AlphaFoldDB" id="A0A067DZM6"/>
<evidence type="ECO:0000313" key="4">
    <source>
        <dbReference type="EMBL" id="KDO44066.1"/>
    </source>
</evidence>
<gene>
    <name evidence="4" type="ORF">CISIN_1g035953mg</name>
</gene>